<keyword evidence="3" id="KW-1185">Reference proteome</keyword>
<organism evidence="2 3">
    <name type="scientific">Rhipicephalus microplus</name>
    <name type="common">Cattle tick</name>
    <name type="synonym">Boophilus microplus</name>
    <dbReference type="NCBI Taxonomy" id="6941"/>
    <lineage>
        <taxon>Eukaryota</taxon>
        <taxon>Metazoa</taxon>
        <taxon>Ecdysozoa</taxon>
        <taxon>Arthropoda</taxon>
        <taxon>Chelicerata</taxon>
        <taxon>Arachnida</taxon>
        <taxon>Acari</taxon>
        <taxon>Parasitiformes</taxon>
        <taxon>Ixodida</taxon>
        <taxon>Ixodoidea</taxon>
        <taxon>Ixodidae</taxon>
        <taxon>Rhipicephalinae</taxon>
        <taxon>Rhipicephalus</taxon>
        <taxon>Boophilus</taxon>
    </lineage>
</organism>
<feature type="region of interest" description="Disordered" evidence="1">
    <location>
        <begin position="286"/>
        <end position="388"/>
    </location>
</feature>
<dbReference type="AlphaFoldDB" id="A0A9J6EUZ5"/>
<protein>
    <submittedName>
        <fullName evidence="2">Uncharacterized protein</fullName>
    </submittedName>
</protein>
<evidence type="ECO:0000313" key="2">
    <source>
        <dbReference type="EMBL" id="KAH8038053.1"/>
    </source>
</evidence>
<evidence type="ECO:0000313" key="3">
    <source>
        <dbReference type="Proteomes" id="UP000821866"/>
    </source>
</evidence>
<dbReference type="Proteomes" id="UP000821866">
    <property type="component" value="Chromosome 10"/>
</dbReference>
<dbReference type="EMBL" id="JABSTU010000002">
    <property type="protein sequence ID" value="KAH8038053.1"/>
    <property type="molecule type" value="Genomic_DNA"/>
</dbReference>
<sequence>MFDVCDDLRDGLACLTPPFLEGLHDPVHGRKREKSLADWIRRRSRSRHGIHRRRMPGLSRAVTAADAGRGFSCTSLPKDYRLILPPLHSGGSLRCALVVHCDIAARPYGNNDFRMSLKNLGIIQEVSGMGAYQISNVWHLKMKTDEAKKILLDTGLLSVKDQPCVVVDPERQEVRLKLYYVAFDVNAETLRRAFREYGEVKEVISDKCRDEGFEGVEPTTRVPRCIGCRAFGHDQVDCTRSYTSAASRAANTDHTELLMNKEEAERVVALEAGVEASHAVATSEREMETLRQDTDESTVMGTPTQRSSTRTEIKRKPEPVIGPDATSEMDTVDTTPVKRRLNERDAASQQQPTQENQGLWRVAGSKKSRGAGGLRSSSFSHGGNGTTP</sequence>
<reference evidence="2" key="1">
    <citation type="journal article" date="2020" name="Cell">
        <title>Large-Scale Comparative Analyses of Tick Genomes Elucidate Their Genetic Diversity and Vector Capacities.</title>
        <authorList>
            <consortium name="Tick Genome and Microbiome Consortium (TIGMIC)"/>
            <person name="Jia N."/>
            <person name="Wang J."/>
            <person name="Shi W."/>
            <person name="Du L."/>
            <person name="Sun Y."/>
            <person name="Zhan W."/>
            <person name="Jiang J.F."/>
            <person name="Wang Q."/>
            <person name="Zhang B."/>
            <person name="Ji P."/>
            <person name="Bell-Sakyi L."/>
            <person name="Cui X.M."/>
            <person name="Yuan T.T."/>
            <person name="Jiang B.G."/>
            <person name="Yang W.F."/>
            <person name="Lam T.T."/>
            <person name="Chang Q.C."/>
            <person name="Ding S.J."/>
            <person name="Wang X.J."/>
            <person name="Zhu J.G."/>
            <person name="Ruan X.D."/>
            <person name="Zhao L."/>
            <person name="Wei J.T."/>
            <person name="Ye R.Z."/>
            <person name="Que T.C."/>
            <person name="Du C.H."/>
            <person name="Zhou Y.H."/>
            <person name="Cheng J.X."/>
            <person name="Dai P.F."/>
            <person name="Guo W.B."/>
            <person name="Han X.H."/>
            <person name="Huang E.J."/>
            <person name="Li L.F."/>
            <person name="Wei W."/>
            <person name="Gao Y.C."/>
            <person name="Liu J.Z."/>
            <person name="Shao H.Z."/>
            <person name="Wang X."/>
            <person name="Wang C.C."/>
            <person name="Yang T.C."/>
            <person name="Huo Q.B."/>
            <person name="Li W."/>
            <person name="Chen H.Y."/>
            <person name="Chen S.E."/>
            <person name="Zhou L.G."/>
            <person name="Ni X.B."/>
            <person name="Tian J.H."/>
            <person name="Sheng Y."/>
            <person name="Liu T."/>
            <person name="Pan Y.S."/>
            <person name="Xia L.Y."/>
            <person name="Li J."/>
            <person name="Zhao F."/>
            <person name="Cao W.C."/>
        </authorList>
    </citation>
    <scope>NUCLEOTIDE SEQUENCE</scope>
    <source>
        <strain evidence="2">Rmic-2018</strain>
    </source>
</reference>
<comment type="caution">
    <text evidence="2">The sequence shown here is derived from an EMBL/GenBank/DDBJ whole genome shotgun (WGS) entry which is preliminary data.</text>
</comment>
<feature type="compositionally biased region" description="Polar residues" evidence="1">
    <location>
        <begin position="297"/>
        <end position="308"/>
    </location>
</feature>
<gene>
    <name evidence="2" type="ORF">HPB51_020890</name>
</gene>
<dbReference type="VEuPathDB" id="VectorBase:LOC119164207"/>
<accession>A0A9J6EUZ5</accession>
<evidence type="ECO:0000256" key="1">
    <source>
        <dbReference type="SAM" id="MobiDB-lite"/>
    </source>
</evidence>
<proteinExistence type="predicted"/>
<name>A0A9J6EUZ5_RHIMP</name>
<reference evidence="2" key="2">
    <citation type="submission" date="2021-09" db="EMBL/GenBank/DDBJ databases">
        <authorList>
            <person name="Jia N."/>
            <person name="Wang J."/>
            <person name="Shi W."/>
            <person name="Du L."/>
            <person name="Sun Y."/>
            <person name="Zhan W."/>
            <person name="Jiang J."/>
            <person name="Wang Q."/>
            <person name="Zhang B."/>
            <person name="Ji P."/>
            <person name="Sakyi L.B."/>
            <person name="Cui X."/>
            <person name="Yuan T."/>
            <person name="Jiang B."/>
            <person name="Yang W."/>
            <person name="Lam T.T.-Y."/>
            <person name="Chang Q."/>
            <person name="Ding S."/>
            <person name="Wang X."/>
            <person name="Zhu J."/>
            <person name="Ruan X."/>
            <person name="Zhao L."/>
            <person name="Wei J."/>
            <person name="Que T."/>
            <person name="Du C."/>
            <person name="Cheng J."/>
            <person name="Dai P."/>
            <person name="Han X."/>
            <person name="Huang E."/>
            <person name="Gao Y."/>
            <person name="Liu J."/>
            <person name="Shao H."/>
            <person name="Ye R."/>
            <person name="Li L."/>
            <person name="Wei W."/>
            <person name="Wang X."/>
            <person name="Wang C."/>
            <person name="Huo Q."/>
            <person name="Li W."/>
            <person name="Guo W."/>
            <person name="Chen H."/>
            <person name="Chen S."/>
            <person name="Zhou L."/>
            <person name="Zhou L."/>
            <person name="Ni X."/>
            <person name="Tian J."/>
            <person name="Zhou Y."/>
            <person name="Sheng Y."/>
            <person name="Liu T."/>
            <person name="Pan Y."/>
            <person name="Xia L."/>
            <person name="Li J."/>
            <person name="Zhao F."/>
            <person name="Cao W."/>
        </authorList>
    </citation>
    <scope>NUCLEOTIDE SEQUENCE</scope>
    <source>
        <strain evidence="2">Rmic-2018</strain>
        <tissue evidence="2">Larvae</tissue>
    </source>
</reference>
<feature type="compositionally biased region" description="Basic and acidic residues" evidence="1">
    <location>
        <begin position="309"/>
        <end position="318"/>
    </location>
</feature>
<feature type="compositionally biased region" description="Polar residues" evidence="1">
    <location>
        <begin position="347"/>
        <end position="357"/>
    </location>
</feature>